<dbReference type="GeneID" id="85013772"/>
<dbReference type="AlphaFoldDB" id="A0A7W9SF53"/>
<dbReference type="PANTHER" id="PTHR43745">
    <property type="entry name" value="NITROREDUCTASE MJ1384-RELATED"/>
    <property type="match status" value="1"/>
</dbReference>
<reference evidence="1 2" key="1">
    <citation type="submission" date="2020-08" db="EMBL/GenBank/DDBJ databases">
        <title>Genomic Encyclopedia of Type Strains, Phase IV (KMG-IV): sequencing the most valuable type-strain genomes for metagenomic binning, comparative biology and taxonomic classification.</title>
        <authorList>
            <person name="Goeker M."/>
        </authorList>
    </citation>
    <scope>NUCLEOTIDE SEQUENCE [LARGE SCALE GENOMIC DNA]</scope>
    <source>
        <strain evidence="1 2">DSM 17245</strain>
    </source>
</reference>
<name>A0A7W9SF53_9FIRM</name>
<evidence type="ECO:0000313" key="2">
    <source>
        <dbReference type="Proteomes" id="UP000522163"/>
    </source>
</evidence>
<evidence type="ECO:0000313" key="1">
    <source>
        <dbReference type="EMBL" id="MBB6040240.1"/>
    </source>
</evidence>
<sequence>METKFTEKGFFNQHLKVQMDNSNINNGRNADVFSQILVGNVKSSQMDYLLNLGYIRLNDTKSIGMFNELNIAANKNKFKKYEEIVDNSTLFLPKKFKKIKKSLEDCLEYRQSIRTFSPYQMSLKDFSTLCKYSFGQSNRTANYNGIVATSRYYASGGGLYPVQVYIYANNVSGVKKGIYRYQLNTHSYSLVFIFFLD</sequence>
<dbReference type="Gene3D" id="3.40.109.10">
    <property type="entry name" value="NADH Oxidase"/>
    <property type="match status" value="1"/>
</dbReference>
<dbReference type="InterPro" id="IPR000415">
    <property type="entry name" value="Nitroreductase-like"/>
</dbReference>
<dbReference type="Proteomes" id="UP000522163">
    <property type="component" value="Unassembled WGS sequence"/>
</dbReference>
<dbReference type="InterPro" id="IPR052544">
    <property type="entry name" value="Bacteriocin_Proc_Enz"/>
</dbReference>
<dbReference type="PANTHER" id="PTHR43745:SF2">
    <property type="entry name" value="NITROREDUCTASE MJ1384-RELATED"/>
    <property type="match status" value="1"/>
</dbReference>
<accession>A0A7W9SF53</accession>
<organism evidence="1 2">
    <name type="scientific">Oribacterium sinus</name>
    <dbReference type="NCBI Taxonomy" id="237576"/>
    <lineage>
        <taxon>Bacteria</taxon>
        <taxon>Bacillati</taxon>
        <taxon>Bacillota</taxon>
        <taxon>Clostridia</taxon>
        <taxon>Lachnospirales</taxon>
        <taxon>Lachnospiraceae</taxon>
        <taxon>Oribacterium</taxon>
    </lineage>
</organism>
<dbReference type="GO" id="GO:0016491">
    <property type="term" value="F:oxidoreductase activity"/>
    <property type="evidence" value="ECO:0007669"/>
    <property type="project" value="InterPro"/>
</dbReference>
<proteinExistence type="predicted"/>
<protein>
    <submittedName>
        <fullName evidence="1">Uncharacterized protein</fullName>
    </submittedName>
</protein>
<gene>
    <name evidence="1" type="ORF">HNQ46_000201</name>
</gene>
<dbReference type="EMBL" id="JACHHH010000001">
    <property type="protein sequence ID" value="MBB6040240.1"/>
    <property type="molecule type" value="Genomic_DNA"/>
</dbReference>
<dbReference type="RefSeq" id="WP_183681783.1">
    <property type="nucleotide sequence ID" value="NZ_JACHHH010000001.1"/>
</dbReference>
<comment type="caution">
    <text evidence="1">The sequence shown here is derived from an EMBL/GenBank/DDBJ whole genome shotgun (WGS) entry which is preliminary data.</text>
</comment>